<dbReference type="Pfam" id="PF01126">
    <property type="entry name" value="Heme_oxygenase"/>
    <property type="match status" value="1"/>
</dbReference>
<feature type="transmembrane region" description="Helical" evidence="6">
    <location>
        <begin position="241"/>
        <end position="259"/>
    </location>
</feature>
<dbReference type="GeneID" id="63784140"/>
<protein>
    <recommendedName>
        <fullName evidence="9">Heme oxygenase</fullName>
    </recommendedName>
</protein>
<reference evidence="7 8" key="1">
    <citation type="submission" date="2016-07" db="EMBL/GenBank/DDBJ databases">
        <title>Pervasive Adenine N6-methylation of Active Genes in Fungi.</title>
        <authorList>
            <consortium name="DOE Joint Genome Institute"/>
            <person name="Mondo S.J."/>
            <person name="Dannebaum R.O."/>
            <person name="Kuo R.C."/>
            <person name="Labutti K."/>
            <person name="Haridas S."/>
            <person name="Kuo A."/>
            <person name="Salamov A."/>
            <person name="Ahrendt S.R."/>
            <person name="Lipzen A."/>
            <person name="Sullivan W."/>
            <person name="Andreopoulos W.B."/>
            <person name="Clum A."/>
            <person name="Lindquist E."/>
            <person name="Daum C."/>
            <person name="Ramamoorthy G.K."/>
            <person name="Gryganskyi A."/>
            <person name="Culley D."/>
            <person name="Magnuson J.K."/>
            <person name="James T.Y."/>
            <person name="O'Malley M.A."/>
            <person name="Stajich J.E."/>
            <person name="Spatafora J.W."/>
            <person name="Visel A."/>
            <person name="Grigoriev I.V."/>
        </authorList>
    </citation>
    <scope>NUCLEOTIDE SEQUENCE [LARGE SCALE GENOMIC DNA]</scope>
    <source>
        <strain evidence="7 8">12-1054</strain>
    </source>
</reference>
<keyword evidence="6" id="KW-1133">Transmembrane helix</keyword>
<dbReference type="GO" id="GO:0004392">
    <property type="term" value="F:heme oxygenase (decyclizing) activity"/>
    <property type="evidence" value="ECO:0007669"/>
    <property type="project" value="InterPro"/>
</dbReference>
<keyword evidence="3 5" id="KW-0408">Iron</keyword>
<evidence type="ECO:0000313" key="8">
    <source>
        <dbReference type="Proteomes" id="UP000193685"/>
    </source>
</evidence>
<dbReference type="InterPro" id="IPR002051">
    <property type="entry name" value="Haem_Oase"/>
</dbReference>
<evidence type="ECO:0000313" key="7">
    <source>
        <dbReference type="EMBL" id="ORY86334.1"/>
    </source>
</evidence>
<comment type="caution">
    <text evidence="7">The sequence shown here is derived from an EMBL/GenBank/DDBJ whole genome shotgun (WGS) entry which is preliminary data.</text>
</comment>
<keyword evidence="6" id="KW-0472">Membrane</keyword>
<dbReference type="SUPFAM" id="SSF48613">
    <property type="entry name" value="Heme oxygenase-like"/>
    <property type="match status" value="1"/>
</dbReference>
<dbReference type="CDD" id="cd19165">
    <property type="entry name" value="HemeO"/>
    <property type="match status" value="1"/>
</dbReference>
<feature type="binding site" description="axial binding residue" evidence="5">
    <location>
        <position position="18"/>
    </location>
    <ligand>
        <name>heme b</name>
        <dbReference type="ChEBI" id="CHEBI:60344"/>
    </ligand>
    <ligandPart>
        <name>Fe</name>
        <dbReference type="ChEBI" id="CHEBI:18248"/>
    </ligandPart>
</feature>
<dbReference type="PANTHER" id="PTHR10720">
    <property type="entry name" value="HEME OXYGENASE"/>
    <property type="match status" value="1"/>
</dbReference>
<dbReference type="STRING" id="56484.A0A1Y2FSP6"/>
<dbReference type="Proteomes" id="UP000193685">
    <property type="component" value="Unassembled WGS sequence"/>
</dbReference>
<keyword evidence="1 4" id="KW-0349">Heme</keyword>
<evidence type="ECO:0000256" key="4">
    <source>
        <dbReference type="PIRSR" id="PIRSR000343-1"/>
    </source>
</evidence>
<dbReference type="OMA" id="FAFAFQM"/>
<feature type="transmembrane region" description="Helical" evidence="6">
    <location>
        <begin position="129"/>
        <end position="147"/>
    </location>
</feature>
<organism evidence="7 8">
    <name type="scientific">Protomyces lactucae-debilis</name>
    <dbReference type="NCBI Taxonomy" id="2754530"/>
    <lineage>
        <taxon>Eukaryota</taxon>
        <taxon>Fungi</taxon>
        <taxon>Dikarya</taxon>
        <taxon>Ascomycota</taxon>
        <taxon>Taphrinomycotina</taxon>
        <taxon>Taphrinomycetes</taxon>
        <taxon>Taphrinales</taxon>
        <taxon>Protomycetaceae</taxon>
        <taxon>Protomyces</taxon>
    </lineage>
</organism>
<keyword evidence="6" id="KW-0812">Transmembrane</keyword>
<dbReference type="AlphaFoldDB" id="A0A1Y2FSP6"/>
<dbReference type="Gene3D" id="1.20.910.10">
    <property type="entry name" value="Heme oxygenase-like"/>
    <property type="match status" value="1"/>
</dbReference>
<dbReference type="OrthoDB" id="652091at2759"/>
<dbReference type="PANTHER" id="PTHR10720:SF0">
    <property type="entry name" value="HEME OXYGENASE"/>
    <property type="match status" value="1"/>
</dbReference>
<dbReference type="InterPro" id="IPR016084">
    <property type="entry name" value="Haem_Oase-like_multi-hlx"/>
</dbReference>
<feature type="binding site" evidence="4">
    <location>
        <position position="192"/>
    </location>
    <ligand>
        <name>heme b</name>
        <dbReference type="ChEBI" id="CHEBI:60344"/>
    </ligand>
</feature>
<dbReference type="GO" id="GO:0046872">
    <property type="term" value="F:metal ion binding"/>
    <property type="evidence" value="ECO:0007669"/>
    <property type="project" value="UniProtKB-KW"/>
</dbReference>
<accession>A0A1Y2FSP6</accession>
<evidence type="ECO:0000256" key="2">
    <source>
        <dbReference type="ARBA" id="ARBA00022723"/>
    </source>
</evidence>
<evidence type="ECO:0000256" key="5">
    <source>
        <dbReference type="PIRSR" id="PIRSR000343-2"/>
    </source>
</evidence>
<gene>
    <name evidence="7" type="ORF">BCR37DRAFT_344009</name>
</gene>
<evidence type="ECO:0000256" key="6">
    <source>
        <dbReference type="SAM" id="Phobius"/>
    </source>
</evidence>
<keyword evidence="8" id="KW-1185">Reference proteome</keyword>
<evidence type="ECO:0008006" key="9">
    <source>
        <dbReference type="Google" id="ProtNLM"/>
    </source>
</evidence>
<dbReference type="GO" id="GO:0006788">
    <property type="term" value="P:heme oxidation"/>
    <property type="evidence" value="ECO:0007669"/>
    <property type="project" value="InterPro"/>
</dbReference>
<evidence type="ECO:0000256" key="3">
    <source>
        <dbReference type="ARBA" id="ARBA00023004"/>
    </source>
</evidence>
<dbReference type="PIRSF" id="PIRSF000343">
    <property type="entry name" value="Haem_Oase"/>
    <property type="match status" value="1"/>
</dbReference>
<sequence length="261" mass="29930">MSHSSINDRIARETRAVHARNNRLANVKLLLALKSAAAFRAYIVPFYFVYKTFEAELAAVRGTSQDEATQHVFQELYEPLLERTRKIEQDLRFYYGPDADVVMRGPQTRTLQEYVEHIQSIAKQDPVKLLAYSSVMYLALFAGGQIIKSKMVKRYGFFPTKPGVSQEESIRQGTNIFTFDTKDVQTLKKAHRDRFDRVVAQSLTATQQDAIVAEAKEIFVRNEQLIAEVQVPGAAWITLDLLKWPLLVLLLLFLAIYWLRS</sequence>
<evidence type="ECO:0000256" key="1">
    <source>
        <dbReference type="ARBA" id="ARBA00022617"/>
    </source>
</evidence>
<dbReference type="RefSeq" id="XP_040727516.1">
    <property type="nucleotide sequence ID" value="XM_040867541.1"/>
</dbReference>
<keyword evidence="2 5" id="KW-0479">Metal-binding</keyword>
<proteinExistence type="predicted"/>
<dbReference type="EMBL" id="MCFI01000003">
    <property type="protein sequence ID" value="ORY86334.1"/>
    <property type="molecule type" value="Genomic_DNA"/>
</dbReference>
<dbReference type="InterPro" id="IPR016053">
    <property type="entry name" value="Haem_Oase-like"/>
</dbReference>
<name>A0A1Y2FSP6_PROLT</name>